<keyword evidence="4" id="KW-1185">Reference proteome</keyword>
<evidence type="ECO:0000313" key="3">
    <source>
        <dbReference type="EMBL" id="KAF6211791.1"/>
    </source>
</evidence>
<dbReference type="PROSITE" id="PS50144">
    <property type="entry name" value="MATH"/>
    <property type="match status" value="1"/>
</dbReference>
<dbReference type="PROSITE" id="PS50097">
    <property type="entry name" value="BTB"/>
    <property type="match status" value="1"/>
</dbReference>
<feature type="domain" description="MATH" evidence="2">
    <location>
        <begin position="15"/>
        <end position="144"/>
    </location>
</feature>
<comment type="caution">
    <text evidence="3">The sequence shown here is derived from an EMBL/GenBank/DDBJ whole genome shotgun (WGS) entry which is preliminary data.</text>
</comment>
<accession>A0A8S9XU00</accession>
<dbReference type="CDD" id="cd18186">
    <property type="entry name" value="BTB_POZ_ZBTB_KLHL-like"/>
    <property type="match status" value="1"/>
</dbReference>
<gene>
    <name evidence="3" type="ORF">GE061_012306</name>
</gene>
<dbReference type="InterPro" id="IPR000210">
    <property type="entry name" value="BTB/POZ_dom"/>
</dbReference>
<dbReference type="InterPro" id="IPR008974">
    <property type="entry name" value="TRAF-like"/>
</dbReference>
<protein>
    <recommendedName>
        <fullName evidence="5">BTB domain-containing protein</fullName>
    </recommendedName>
</protein>
<dbReference type="Gene3D" id="2.60.210.10">
    <property type="entry name" value="Apoptosis, Tumor Necrosis Factor Receptor Associated Protein 2, Chain A"/>
    <property type="match status" value="1"/>
</dbReference>
<dbReference type="Gene3D" id="3.30.710.10">
    <property type="entry name" value="Potassium Channel Kv1.1, Chain A"/>
    <property type="match status" value="1"/>
</dbReference>
<dbReference type="SMART" id="SM00225">
    <property type="entry name" value="BTB"/>
    <property type="match status" value="1"/>
</dbReference>
<feature type="domain" description="BTB" evidence="1">
    <location>
        <begin position="176"/>
        <end position="243"/>
    </location>
</feature>
<dbReference type="GO" id="GO:0030163">
    <property type="term" value="P:protein catabolic process"/>
    <property type="evidence" value="ECO:0007669"/>
    <property type="project" value="UniProtKB-ARBA"/>
</dbReference>
<evidence type="ECO:0000259" key="1">
    <source>
        <dbReference type="PROSITE" id="PS50097"/>
    </source>
</evidence>
<dbReference type="EMBL" id="WIXP02000004">
    <property type="protein sequence ID" value="KAF6211791.1"/>
    <property type="molecule type" value="Genomic_DNA"/>
</dbReference>
<name>A0A8S9XU00_APOLU</name>
<dbReference type="Proteomes" id="UP000466442">
    <property type="component" value="Unassembled WGS sequence"/>
</dbReference>
<dbReference type="CDD" id="cd00121">
    <property type="entry name" value="MATH"/>
    <property type="match status" value="1"/>
</dbReference>
<dbReference type="Pfam" id="PF00651">
    <property type="entry name" value="BTB"/>
    <property type="match status" value="1"/>
</dbReference>
<evidence type="ECO:0008006" key="5">
    <source>
        <dbReference type="Google" id="ProtNLM"/>
    </source>
</evidence>
<dbReference type="AlphaFoldDB" id="A0A8S9XU00"/>
<sequence>MSTDIEVTYRTHVLVRIVDWIFLKFNSPQQCLNSPSLLIFDDEWYVTIYPQGKGTENAGFISLFLRSKSRPFQPTTLRNRNIPVQISFSIINMYNKRCNTYSAEIPDWKWGSFNEHRCPRFISRIELEEKGLVIDNKLKIRCEIKIFPDGIVQNKVKKVSGKHTDNIYGKFGFTNFDLVVKVKNQEFKAHKVFLTAHSEVFAAMLKHGMIEASSNVITINDITPTVFKEFLRFLYTKEVKNLTLAEYQELTACADKYSVIELKELCCKEMLEEVSRSNAIDLLIFAEKYSLSNFKTELVRFISLIPSVITTAAGWNQLYSHPQLLKEVVCSMASSSEPASKRLKI</sequence>
<dbReference type="SUPFAM" id="SSF54695">
    <property type="entry name" value="POZ domain"/>
    <property type="match status" value="1"/>
</dbReference>
<dbReference type="OrthoDB" id="6604135at2759"/>
<dbReference type="PANTHER" id="PTHR24413">
    <property type="entry name" value="SPECKLE-TYPE POZ PROTEIN"/>
    <property type="match status" value="1"/>
</dbReference>
<dbReference type="InterPro" id="IPR011333">
    <property type="entry name" value="SKP1/BTB/POZ_sf"/>
</dbReference>
<dbReference type="InterPro" id="IPR002083">
    <property type="entry name" value="MATH/TRAF_dom"/>
</dbReference>
<dbReference type="SUPFAM" id="SSF49599">
    <property type="entry name" value="TRAF domain-like"/>
    <property type="match status" value="1"/>
</dbReference>
<reference evidence="3" key="1">
    <citation type="journal article" date="2021" name="Mol. Ecol. Resour.">
        <title>Apolygus lucorum genome provides insights into omnivorousness and mesophyll feeding.</title>
        <authorList>
            <person name="Liu Y."/>
            <person name="Liu H."/>
            <person name="Wang H."/>
            <person name="Huang T."/>
            <person name="Liu B."/>
            <person name="Yang B."/>
            <person name="Yin L."/>
            <person name="Li B."/>
            <person name="Zhang Y."/>
            <person name="Zhang S."/>
            <person name="Jiang F."/>
            <person name="Zhang X."/>
            <person name="Ren Y."/>
            <person name="Wang B."/>
            <person name="Wang S."/>
            <person name="Lu Y."/>
            <person name="Wu K."/>
            <person name="Fan W."/>
            <person name="Wang G."/>
        </authorList>
    </citation>
    <scope>NUCLEOTIDE SEQUENCE</scope>
    <source>
        <strain evidence="3">12Hb</strain>
    </source>
</reference>
<organism evidence="3 4">
    <name type="scientific">Apolygus lucorum</name>
    <name type="common">Small green plant bug</name>
    <name type="synonym">Lygocoris lucorum</name>
    <dbReference type="NCBI Taxonomy" id="248454"/>
    <lineage>
        <taxon>Eukaryota</taxon>
        <taxon>Metazoa</taxon>
        <taxon>Ecdysozoa</taxon>
        <taxon>Arthropoda</taxon>
        <taxon>Hexapoda</taxon>
        <taxon>Insecta</taxon>
        <taxon>Pterygota</taxon>
        <taxon>Neoptera</taxon>
        <taxon>Paraneoptera</taxon>
        <taxon>Hemiptera</taxon>
        <taxon>Heteroptera</taxon>
        <taxon>Panheteroptera</taxon>
        <taxon>Cimicomorpha</taxon>
        <taxon>Miridae</taxon>
        <taxon>Mirini</taxon>
        <taxon>Apolygus</taxon>
    </lineage>
</organism>
<dbReference type="Gene3D" id="1.25.40.420">
    <property type="match status" value="1"/>
</dbReference>
<evidence type="ECO:0000313" key="4">
    <source>
        <dbReference type="Proteomes" id="UP000466442"/>
    </source>
</evidence>
<proteinExistence type="predicted"/>
<dbReference type="Pfam" id="PF22486">
    <property type="entry name" value="MATH_2"/>
    <property type="match status" value="1"/>
</dbReference>
<evidence type="ECO:0000259" key="2">
    <source>
        <dbReference type="PROSITE" id="PS50144"/>
    </source>
</evidence>